<comment type="caution">
    <text evidence="10">The sequence shown here is derived from an EMBL/GenBank/DDBJ whole genome shotgun (WGS) entry which is preliminary data.</text>
</comment>
<keyword evidence="8 9" id="KW-0472">Membrane</keyword>
<dbReference type="PANTHER" id="PTHR30614:SF37">
    <property type="entry name" value="AMINO-ACID ABC TRANSPORTER PERMEASE PROTEIN YHDX-RELATED"/>
    <property type="match status" value="1"/>
</dbReference>
<dbReference type="InterPro" id="IPR043429">
    <property type="entry name" value="ArtM/GltK/GlnP/TcyL/YhdX-like"/>
</dbReference>
<keyword evidence="5 9" id="KW-0812">Transmembrane</keyword>
<dbReference type="Pfam" id="PF00528">
    <property type="entry name" value="BPD_transp_1"/>
    <property type="match status" value="1"/>
</dbReference>
<dbReference type="CDD" id="cd06261">
    <property type="entry name" value="TM_PBP2"/>
    <property type="match status" value="1"/>
</dbReference>
<evidence type="ECO:0000256" key="2">
    <source>
        <dbReference type="ARBA" id="ARBA00010072"/>
    </source>
</evidence>
<dbReference type="GO" id="GO:0006865">
    <property type="term" value="P:amino acid transport"/>
    <property type="evidence" value="ECO:0007669"/>
    <property type="project" value="UniProtKB-KW"/>
</dbReference>
<evidence type="ECO:0000256" key="9">
    <source>
        <dbReference type="RuleBase" id="RU363032"/>
    </source>
</evidence>
<keyword evidence="7 9" id="KW-1133">Transmembrane helix</keyword>
<gene>
    <name evidence="10" type="ORF">EFK07_18270</name>
</gene>
<dbReference type="GO" id="GO:0043190">
    <property type="term" value="C:ATP-binding cassette (ABC) transporter complex"/>
    <property type="evidence" value="ECO:0007669"/>
    <property type="project" value="InterPro"/>
</dbReference>
<dbReference type="Proteomes" id="UP000278162">
    <property type="component" value="Unassembled WGS sequence"/>
</dbReference>
<dbReference type="AlphaFoldDB" id="A0A059URV9"/>
<dbReference type="Gene3D" id="1.10.3720.10">
    <property type="entry name" value="MetI-like"/>
    <property type="match status" value="1"/>
</dbReference>
<dbReference type="InterPro" id="IPR035906">
    <property type="entry name" value="MetI-like_sf"/>
</dbReference>
<dbReference type="KEGG" id="ppud:DW66_0854"/>
<dbReference type="PROSITE" id="PS50928">
    <property type="entry name" value="ABC_TM1"/>
    <property type="match status" value="1"/>
</dbReference>
<evidence type="ECO:0000256" key="6">
    <source>
        <dbReference type="ARBA" id="ARBA00022970"/>
    </source>
</evidence>
<keyword evidence="4" id="KW-1003">Cell membrane</keyword>
<dbReference type="OrthoDB" id="6580405at2"/>
<protein>
    <submittedName>
        <fullName evidence="10">Amino acid ABC transporter permease</fullName>
    </submittedName>
</protein>
<feature type="transmembrane region" description="Helical" evidence="9">
    <location>
        <begin position="187"/>
        <end position="208"/>
    </location>
</feature>
<dbReference type="NCBIfam" id="TIGR01726">
    <property type="entry name" value="HEQRo_perm_3TM"/>
    <property type="match status" value="1"/>
</dbReference>
<evidence type="ECO:0000313" key="10">
    <source>
        <dbReference type="EMBL" id="RNF86986.1"/>
    </source>
</evidence>
<evidence type="ECO:0000256" key="7">
    <source>
        <dbReference type="ARBA" id="ARBA00022989"/>
    </source>
</evidence>
<evidence type="ECO:0000256" key="3">
    <source>
        <dbReference type="ARBA" id="ARBA00022448"/>
    </source>
</evidence>
<feature type="transmembrane region" description="Helical" evidence="9">
    <location>
        <begin position="20"/>
        <end position="45"/>
    </location>
</feature>
<accession>A0A059URV9</accession>
<dbReference type="RefSeq" id="WP_013971001.1">
    <property type="nucleotide sequence ID" value="NZ_CP007620.1"/>
</dbReference>
<keyword evidence="6" id="KW-0029">Amino-acid transport</keyword>
<proteinExistence type="inferred from homology"/>
<sequence length="218" mass="23496">MANFEVFVGLLPLLFKGALTALEIALCTLLLASVGGVVLAVLLTFSRSRVLHGVIGCFIEWMRNVPALAHLFLIYFGLSYLGINLPAWLAAIVGLSLVGSAVLADIFRSGLQSLHVGQHEAGLAVGLSRMQILRCILLPQALRVTLPAFANYVTQLIKDTSIASAIAVPEIMFLARNLVTSTFQTSLIYLAVMCIYAAMILPIGVGFIRLERHFGSAR</sequence>
<keyword evidence="3 9" id="KW-0813">Transport</keyword>
<dbReference type="InterPro" id="IPR010065">
    <property type="entry name" value="AA_ABC_transptr_permease_3TM"/>
</dbReference>
<evidence type="ECO:0000256" key="8">
    <source>
        <dbReference type="ARBA" id="ARBA00023136"/>
    </source>
</evidence>
<dbReference type="PANTHER" id="PTHR30614">
    <property type="entry name" value="MEMBRANE COMPONENT OF AMINO ACID ABC TRANSPORTER"/>
    <property type="match status" value="1"/>
</dbReference>
<evidence type="ECO:0000313" key="11">
    <source>
        <dbReference type="Proteomes" id="UP000278162"/>
    </source>
</evidence>
<evidence type="ECO:0000256" key="5">
    <source>
        <dbReference type="ARBA" id="ARBA00022692"/>
    </source>
</evidence>
<dbReference type="EMBL" id="RJAI01000042">
    <property type="protein sequence ID" value="RNF86986.1"/>
    <property type="molecule type" value="Genomic_DNA"/>
</dbReference>
<feature type="transmembrane region" description="Helical" evidence="9">
    <location>
        <begin position="65"/>
        <end position="83"/>
    </location>
</feature>
<evidence type="ECO:0000256" key="1">
    <source>
        <dbReference type="ARBA" id="ARBA00004429"/>
    </source>
</evidence>
<name>A0A059URV9_PSEPU</name>
<dbReference type="SUPFAM" id="SSF161098">
    <property type="entry name" value="MetI-like"/>
    <property type="match status" value="1"/>
</dbReference>
<evidence type="ECO:0000256" key="4">
    <source>
        <dbReference type="ARBA" id="ARBA00022475"/>
    </source>
</evidence>
<reference evidence="10 11" key="1">
    <citation type="submission" date="2018-10" db="EMBL/GenBank/DDBJ databases">
        <title>An outbreak of IMP-63 producing strain in France.</title>
        <authorList>
            <person name="Bour M."/>
            <person name="Liapis E."/>
            <person name="Plesiat P."/>
        </authorList>
    </citation>
    <scope>NUCLEOTIDE SEQUENCE [LARGE SCALE GENOMIC DNA]</scope>
    <source>
        <strain evidence="10 11">12917</strain>
    </source>
</reference>
<organism evidence="10 11">
    <name type="scientific">Pseudomonas putida</name>
    <name type="common">Arthrobacter siderocapsulatus</name>
    <dbReference type="NCBI Taxonomy" id="303"/>
    <lineage>
        <taxon>Bacteria</taxon>
        <taxon>Pseudomonadati</taxon>
        <taxon>Pseudomonadota</taxon>
        <taxon>Gammaproteobacteria</taxon>
        <taxon>Pseudomonadales</taxon>
        <taxon>Pseudomonadaceae</taxon>
        <taxon>Pseudomonas</taxon>
    </lineage>
</organism>
<dbReference type="GO" id="GO:0022857">
    <property type="term" value="F:transmembrane transporter activity"/>
    <property type="evidence" value="ECO:0007669"/>
    <property type="project" value="InterPro"/>
</dbReference>
<dbReference type="InterPro" id="IPR000515">
    <property type="entry name" value="MetI-like"/>
</dbReference>
<comment type="subcellular location">
    <subcellularLocation>
        <location evidence="1">Cell inner membrane</location>
        <topology evidence="1">Multi-pass membrane protein</topology>
    </subcellularLocation>
    <subcellularLocation>
        <location evidence="9">Cell membrane</location>
        <topology evidence="9">Multi-pass membrane protein</topology>
    </subcellularLocation>
</comment>
<comment type="similarity">
    <text evidence="2">Belongs to the binding-protein-dependent transport system permease family. HisMQ subfamily.</text>
</comment>